<dbReference type="EMBL" id="CP017242">
    <property type="protein sequence ID" value="APO77123.1"/>
    <property type="molecule type" value="Genomic_DNA"/>
</dbReference>
<sequence length="416" mass="45617">MEKSVIHLGKRRRSDEGVEQSRPGKPRRSLRLAGEPVEYKGLETDRLKRTRPSADAAVMDDGAANGPAVDIAPRPEKKLSGAGINALALETFELMGTYSALGDLGDGTRNLTKYRLLSKGFSEVVDKSRYLAKIETTLHAVSLTKTFIESAHVKRRLDDKSSFLEYEASDGEGNPATWSKKYLADHVDDIYAVMKFSGREYNASLLSAALRAPDGMEKGRMLHQFALNAAQFDPQQHKSIADAAVNILKGGGSGAFLSAKAFLLLKDHAIGNADLGGHIERHGQELAVRRAAESDLHQILSKAEDELDRLPNPLNKIARAASDLSLKYDWCKFNKSVEMRYGEAPDFDKLMVRELSSTPLPVSISDVALKIGAKFEDAMSYRQAETLLTERTKEVSSPSEKRAELAGRSQTAARGD</sequence>
<geneLocation type="plasmid" evidence="3">
    <name>prsp8c3a</name>
</geneLocation>
<name>A0A1L5PAK8_RHIET</name>
<evidence type="ECO:0000256" key="1">
    <source>
        <dbReference type="SAM" id="MobiDB-lite"/>
    </source>
</evidence>
<evidence type="ECO:0000313" key="3">
    <source>
        <dbReference type="Proteomes" id="UP000185109"/>
    </source>
</evidence>
<accession>A0A1L5PAK8</accession>
<proteinExistence type="predicted"/>
<feature type="compositionally biased region" description="Basic and acidic residues" evidence="1">
    <location>
        <begin position="390"/>
        <end position="405"/>
    </location>
</feature>
<gene>
    <name evidence="2" type="ORF">AM571_PA00238</name>
</gene>
<organism evidence="2 3">
    <name type="scientific">Rhizobium etli 8C-3</name>
    <dbReference type="NCBI Taxonomy" id="538025"/>
    <lineage>
        <taxon>Bacteria</taxon>
        <taxon>Pseudomonadati</taxon>
        <taxon>Pseudomonadota</taxon>
        <taxon>Alphaproteobacteria</taxon>
        <taxon>Hyphomicrobiales</taxon>
        <taxon>Rhizobiaceae</taxon>
        <taxon>Rhizobium/Agrobacterium group</taxon>
        <taxon>Rhizobium</taxon>
    </lineage>
</organism>
<dbReference type="AlphaFoldDB" id="A0A1L5PAK8"/>
<evidence type="ECO:0000313" key="2">
    <source>
        <dbReference type="EMBL" id="APO77123.1"/>
    </source>
</evidence>
<dbReference type="Proteomes" id="UP000185109">
    <property type="component" value="Plasmid pRsp8C3a"/>
</dbReference>
<feature type="region of interest" description="Disordered" evidence="1">
    <location>
        <begin position="390"/>
        <end position="416"/>
    </location>
</feature>
<keyword evidence="2" id="KW-0614">Plasmid</keyword>
<reference evidence="2 3" key="1">
    <citation type="submission" date="2016-09" db="EMBL/GenBank/DDBJ databases">
        <title>The complete genome sequences of Rhizobium gallicum, symbiovars gallicum and phaseoli, symbionts associated to common bean (Phaseolus vulgaris).</title>
        <authorList>
            <person name="Bustos P."/>
            <person name="Santamaria R.I."/>
            <person name="Perez-Carrascal O.M."/>
            <person name="Juarez S."/>
            <person name="Lozano L."/>
            <person name="Martinez-Flores I."/>
            <person name="Martinez-Romero E."/>
            <person name="Cevallos M."/>
            <person name="Romero D."/>
            <person name="Davila G."/>
            <person name="Gonzalez V."/>
        </authorList>
    </citation>
    <scope>NUCLEOTIDE SEQUENCE [LARGE SCALE GENOMIC DNA]</scope>
    <source>
        <strain evidence="2 3">8C-3</strain>
        <plasmid evidence="3">Plasmid prsp8c3a</plasmid>
    </source>
</reference>
<feature type="region of interest" description="Disordered" evidence="1">
    <location>
        <begin position="1"/>
        <end position="36"/>
    </location>
</feature>
<protein>
    <submittedName>
        <fullName evidence="2">Uncharacterized protein</fullName>
    </submittedName>
</protein>